<dbReference type="InterPro" id="IPR011990">
    <property type="entry name" value="TPR-like_helical_dom_sf"/>
</dbReference>
<feature type="region of interest" description="Disordered" evidence="1">
    <location>
        <begin position="148"/>
        <end position="170"/>
    </location>
</feature>
<dbReference type="AlphaFoldDB" id="A0A9P1H9X3"/>
<gene>
    <name evidence="2" type="ORF">PPNO1_LOCUS7873</name>
</gene>
<comment type="caution">
    <text evidence="2">The sequence shown here is derived from an EMBL/GenBank/DDBJ whole genome shotgun (WGS) entry which is preliminary data.</text>
</comment>
<evidence type="ECO:0000313" key="2">
    <source>
        <dbReference type="EMBL" id="CAI4218281.1"/>
    </source>
</evidence>
<feature type="region of interest" description="Disordered" evidence="1">
    <location>
        <begin position="184"/>
        <end position="204"/>
    </location>
</feature>
<reference evidence="2" key="1">
    <citation type="submission" date="2022-11" db="EMBL/GenBank/DDBJ databases">
        <authorList>
            <person name="Scott C."/>
            <person name="Bruce N."/>
        </authorList>
    </citation>
    <scope>NUCLEOTIDE SEQUENCE</scope>
</reference>
<accession>A0A9P1H9X3</accession>
<dbReference type="Gene3D" id="1.25.40.10">
    <property type="entry name" value="Tetratricopeptide repeat domain"/>
    <property type="match status" value="1"/>
</dbReference>
<sequence length="493" mass="54718">MLIFPPCPKLSVWLFNFVNSVKGVDTKVVNLSEEVTRLSNLLSSVEKTVRKCSSQSLILGHLDDHMWQQIENALVDCKVTVDGLDQVVMRLMNTYDAEASKLTTLAVVNVSLTFRTTSNQDTLFQELQNLKLLIVKTLQVAHLVPEPANASTEGGEQQEQKPADPFSLRQSRNLERLAKAATKFHRETSTAASQKSSLWGGSEFGTDLSDEQRARIQTWNELASIPESFAGDTTTDTGSTYGASTLNPETDASTNVTVPDREDAVSSPSQSESDFELDFLRNLEELAYKNFASANYSKAEECLRRSVDRSTDDSSPRLTSLKTQLVLCYCVQEKWDAAFAILEILPKTKTIECLPIYELLQAVALGYQHTSRLEEASKTLKIALQAKRRILGRQSNGYYMALAHLARIFEDMGDSLEAEVVRHSIPAHITVPVSESSSSTTTLVKSLIDNHELIGKIFVKTDAEASDTPQPPPAQQRSRLRNRLAALYLPQQS</sequence>
<evidence type="ECO:0000256" key="1">
    <source>
        <dbReference type="SAM" id="MobiDB-lite"/>
    </source>
</evidence>
<feature type="compositionally biased region" description="Polar residues" evidence="1">
    <location>
        <begin position="246"/>
        <end position="257"/>
    </location>
</feature>
<dbReference type="EMBL" id="CALLCH030000017">
    <property type="protein sequence ID" value="CAI4218281.1"/>
    <property type="molecule type" value="Genomic_DNA"/>
</dbReference>
<proteinExistence type="predicted"/>
<feature type="region of interest" description="Disordered" evidence="1">
    <location>
        <begin position="240"/>
        <end position="270"/>
    </location>
</feature>
<dbReference type="Proteomes" id="UP000838763">
    <property type="component" value="Unassembled WGS sequence"/>
</dbReference>
<name>A0A9P1H9X3_9PEZI</name>
<dbReference type="OrthoDB" id="195446at2759"/>
<evidence type="ECO:0000313" key="3">
    <source>
        <dbReference type="Proteomes" id="UP000838763"/>
    </source>
</evidence>
<feature type="compositionally biased region" description="Polar residues" evidence="1">
    <location>
        <begin position="189"/>
        <end position="199"/>
    </location>
</feature>
<protein>
    <submittedName>
        <fullName evidence="2">Uncharacterized protein</fullName>
    </submittedName>
</protein>
<dbReference type="SUPFAM" id="SSF48452">
    <property type="entry name" value="TPR-like"/>
    <property type="match status" value="1"/>
</dbReference>
<organism evidence="2 3">
    <name type="scientific">Parascedosporium putredinis</name>
    <dbReference type="NCBI Taxonomy" id="1442378"/>
    <lineage>
        <taxon>Eukaryota</taxon>
        <taxon>Fungi</taxon>
        <taxon>Dikarya</taxon>
        <taxon>Ascomycota</taxon>
        <taxon>Pezizomycotina</taxon>
        <taxon>Sordariomycetes</taxon>
        <taxon>Hypocreomycetidae</taxon>
        <taxon>Microascales</taxon>
        <taxon>Microascaceae</taxon>
        <taxon>Parascedosporium</taxon>
    </lineage>
</organism>
<keyword evidence="3" id="KW-1185">Reference proteome</keyword>